<comment type="caution">
    <text evidence="1">The sequence shown here is derived from an EMBL/GenBank/DDBJ whole genome shotgun (WGS) entry which is preliminary data.</text>
</comment>
<dbReference type="OrthoDB" id="7699940at2759"/>
<dbReference type="AlphaFoldDB" id="A0A8K0DCX7"/>
<dbReference type="EMBL" id="VTPC01000920">
    <property type="protein sequence ID" value="KAF2903848.1"/>
    <property type="molecule type" value="Genomic_DNA"/>
</dbReference>
<sequence length="200" mass="22103">MLAVENAVSTIISNILQLGQQPGAAVIVVAEDVDLFILLTAAAPVFSKIYLLKSGEGKRADMFYSPLGLKYSDNWKTTKHGLLPLTTDKAAAPEELINTMFCKFSKECHGGCTCKNNGMKCTDVCKGCKGQSCKNFPSDDELVTNCAYDKAKAILAIQKRGEVVEEKETEEEVSCEPSLKKIKPNQTYLRKHMMQFSFFK</sequence>
<dbReference type="Proteomes" id="UP000801492">
    <property type="component" value="Unassembled WGS sequence"/>
</dbReference>
<evidence type="ECO:0008006" key="3">
    <source>
        <dbReference type="Google" id="ProtNLM"/>
    </source>
</evidence>
<evidence type="ECO:0000313" key="1">
    <source>
        <dbReference type="EMBL" id="KAF2903848.1"/>
    </source>
</evidence>
<gene>
    <name evidence="1" type="ORF">ILUMI_02327</name>
</gene>
<organism evidence="1 2">
    <name type="scientific">Ignelater luminosus</name>
    <name type="common">Cucubano</name>
    <name type="synonym">Pyrophorus luminosus</name>
    <dbReference type="NCBI Taxonomy" id="2038154"/>
    <lineage>
        <taxon>Eukaryota</taxon>
        <taxon>Metazoa</taxon>
        <taxon>Ecdysozoa</taxon>
        <taxon>Arthropoda</taxon>
        <taxon>Hexapoda</taxon>
        <taxon>Insecta</taxon>
        <taxon>Pterygota</taxon>
        <taxon>Neoptera</taxon>
        <taxon>Endopterygota</taxon>
        <taxon>Coleoptera</taxon>
        <taxon>Polyphaga</taxon>
        <taxon>Elateriformia</taxon>
        <taxon>Elateroidea</taxon>
        <taxon>Elateridae</taxon>
        <taxon>Agrypninae</taxon>
        <taxon>Pyrophorini</taxon>
        <taxon>Ignelater</taxon>
    </lineage>
</organism>
<protein>
    <recommendedName>
        <fullName evidence="3">Tesmin/TSO1-like CXC domain-containing protein</fullName>
    </recommendedName>
</protein>
<reference evidence="1" key="1">
    <citation type="submission" date="2019-08" db="EMBL/GenBank/DDBJ databases">
        <title>The genome of the North American firefly Photinus pyralis.</title>
        <authorList>
            <consortium name="Photinus pyralis genome working group"/>
            <person name="Fallon T.R."/>
            <person name="Sander Lower S.E."/>
            <person name="Weng J.-K."/>
        </authorList>
    </citation>
    <scope>NUCLEOTIDE SEQUENCE</scope>
    <source>
        <strain evidence="1">TRF0915ILg1</strain>
        <tissue evidence="1">Whole body</tissue>
    </source>
</reference>
<accession>A0A8K0DCX7</accession>
<keyword evidence="2" id="KW-1185">Reference proteome</keyword>
<name>A0A8K0DCX7_IGNLU</name>
<evidence type="ECO:0000313" key="2">
    <source>
        <dbReference type="Proteomes" id="UP000801492"/>
    </source>
</evidence>
<proteinExistence type="predicted"/>